<dbReference type="PROSITE" id="PS51257">
    <property type="entry name" value="PROKAR_LIPOPROTEIN"/>
    <property type="match status" value="1"/>
</dbReference>
<accession>A0AA97FD83</accession>
<dbReference type="EMBL" id="CP043875">
    <property type="protein sequence ID" value="WOF16084.1"/>
    <property type="molecule type" value="Genomic_DNA"/>
</dbReference>
<gene>
    <name evidence="1" type="ORF">F1737_04870</name>
</gene>
<dbReference type="AlphaFoldDB" id="A0AA97FD83"/>
<sequence length="205" mass="23069">MEIKKKCLVLKPLAFFVIVVIMLTSGCLSFNSQNSSTDDIKVTMTNAAEKINSINWNTDHPGNIRAKLLGAETDFTNSFNLLSGIKPETGDESEEIYGLRAISCGYLEMISAMMDLTNVIEHYNYADYYASLYEQDNWVMEIRTADTALASARNKLYSAKYRLDGINMNMVPLNLQGDLTEMKVRMGQLDKIMENLATEFSKALK</sequence>
<protein>
    <recommendedName>
        <fullName evidence="3">Lipoprotein</fullName>
    </recommendedName>
</protein>
<keyword evidence="2" id="KW-1185">Reference proteome</keyword>
<dbReference type="Proteomes" id="UP001301797">
    <property type="component" value="Chromosome"/>
</dbReference>
<evidence type="ECO:0008006" key="3">
    <source>
        <dbReference type="Google" id="ProtNLM"/>
    </source>
</evidence>
<dbReference type="GeneID" id="85229485"/>
<name>A0AA97FD83_9EURY</name>
<dbReference type="KEGG" id="mefw:F1737_04870"/>
<proteinExistence type="predicted"/>
<organism evidence="1 2">
    <name type="scientific">Methanochimaera problematica</name>
    <dbReference type="NCBI Taxonomy" id="2609417"/>
    <lineage>
        <taxon>Archaea</taxon>
        <taxon>Methanobacteriati</taxon>
        <taxon>Methanobacteriota</taxon>
        <taxon>Stenosarchaea group</taxon>
        <taxon>Methanomicrobia</taxon>
        <taxon>Methanomicrobiales</taxon>
        <taxon>Methanomicrobiaceae</taxon>
        <taxon>Methanochimaera</taxon>
    </lineage>
</organism>
<dbReference type="RefSeq" id="WP_317137660.1">
    <property type="nucleotide sequence ID" value="NZ_CP043875.1"/>
</dbReference>
<evidence type="ECO:0000313" key="2">
    <source>
        <dbReference type="Proteomes" id="UP001301797"/>
    </source>
</evidence>
<reference evidence="1 2" key="1">
    <citation type="submission" date="2019-09" db="EMBL/GenBank/DDBJ databases">
        <title>The complete genome of Methanoplanus sp. FWC-SCC4.</title>
        <authorList>
            <person name="Chen S.-C."/>
            <person name="Zhou Y.-Z."/>
            <person name="Lai M.-C."/>
        </authorList>
    </citation>
    <scope>NUCLEOTIDE SEQUENCE [LARGE SCALE GENOMIC DNA]</scope>
    <source>
        <strain evidence="1 2">FWC-SCC4</strain>
    </source>
</reference>
<evidence type="ECO:0000313" key="1">
    <source>
        <dbReference type="EMBL" id="WOF16084.1"/>
    </source>
</evidence>